<dbReference type="RefSeq" id="WP_091115759.1">
    <property type="nucleotide sequence ID" value="NZ_BKAF01000023.1"/>
</dbReference>
<dbReference type="OrthoDB" id="3769400at2"/>
<evidence type="ECO:0000313" key="4">
    <source>
        <dbReference type="Proteomes" id="UP000198649"/>
    </source>
</evidence>
<protein>
    <submittedName>
        <fullName evidence="3">Uncharacterized protein</fullName>
    </submittedName>
</protein>
<name>A0A1I3MFD7_9ACTN</name>
<feature type="compositionally biased region" description="Pro residues" evidence="1">
    <location>
        <begin position="126"/>
        <end position="159"/>
    </location>
</feature>
<dbReference type="AlphaFoldDB" id="A0A1I3MFD7"/>
<feature type="compositionally biased region" description="Low complexity" evidence="1">
    <location>
        <begin position="165"/>
        <end position="177"/>
    </location>
</feature>
<sequence length="530" mass="56784">MELHENLYELGLSFGRDVFDDADGLRAALDDFLDEGAASTGDINLLVDAVRLGSFQWMLTTIDSGAEPSRAIESAGDLLARDRGSADVAGSRWAVAVLGFAVGKVADTDVRRYRTQGAVPPTQSQAPPPTSPVPPTMSPTGPPPPAPPAMPSAIPPQRPPFGIATPPTQFPQQQSVPQPVPQWSSPPPPGQPGPPKKSKGLLPLLIGAGIGLVILAVVFGVLQLTGGDDEPLVGPAGPTSGQTSDGPTDGPSDGPSDVVTEGPDLAFDAINQRYTSLGTRVTTGQSDCAEGAALSGQTEAIACTFPRGTLELTTYDTIDELRAARSRAVNTDVGGRFAEGSFGVIFSFDTESTTPTLYWDNEAALQSGLYKGGTADVEVDELAAVYGSVESFLDYPTRISNSELFDFAQFWLRPNQCDRIQTLSPGEIEESQCKARRQITVYVAKMATKKDLIDYRQTRLRDSRRDGLILSPPDWMFGSGAVEGRVADSYAEGDRILRYWDQTACLCYMEAYYPTNDQDALIAWWESPKQ</sequence>
<accession>A0A1I3MFD7</accession>
<keyword evidence="2" id="KW-1133">Transmembrane helix</keyword>
<feature type="region of interest" description="Disordered" evidence="1">
    <location>
        <begin position="230"/>
        <end position="262"/>
    </location>
</feature>
<dbReference type="EMBL" id="FOQG01000015">
    <property type="protein sequence ID" value="SFI95641.1"/>
    <property type="molecule type" value="Genomic_DNA"/>
</dbReference>
<feature type="compositionally biased region" description="Pro residues" evidence="1">
    <location>
        <begin position="178"/>
        <end position="195"/>
    </location>
</feature>
<organism evidence="3 4">
    <name type="scientific">Nocardioides psychrotolerans</name>
    <dbReference type="NCBI Taxonomy" id="1005945"/>
    <lineage>
        <taxon>Bacteria</taxon>
        <taxon>Bacillati</taxon>
        <taxon>Actinomycetota</taxon>
        <taxon>Actinomycetes</taxon>
        <taxon>Propionibacteriales</taxon>
        <taxon>Nocardioidaceae</taxon>
        <taxon>Nocardioides</taxon>
    </lineage>
</organism>
<feature type="transmembrane region" description="Helical" evidence="2">
    <location>
        <begin position="201"/>
        <end position="222"/>
    </location>
</feature>
<dbReference type="STRING" id="1005945.SAMN05216561_11575"/>
<gene>
    <name evidence="3" type="ORF">SAMN05216561_11575</name>
</gene>
<reference evidence="3 4" key="1">
    <citation type="submission" date="2016-10" db="EMBL/GenBank/DDBJ databases">
        <authorList>
            <person name="de Groot N.N."/>
        </authorList>
    </citation>
    <scope>NUCLEOTIDE SEQUENCE [LARGE SCALE GENOMIC DNA]</scope>
    <source>
        <strain evidence="3 4">CGMCC 1.11156</strain>
    </source>
</reference>
<keyword evidence="2" id="KW-0472">Membrane</keyword>
<evidence type="ECO:0000313" key="3">
    <source>
        <dbReference type="EMBL" id="SFI95641.1"/>
    </source>
</evidence>
<evidence type="ECO:0000256" key="1">
    <source>
        <dbReference type="SAM" id="MobiDB-lite"/>
    </source>
</evidence>
<proteinExistence type="predicted"/>
<keyword evidence="2" id="KW-0812">Transmembrane</keyword>
<keyword evidence="4" id="KW-1185">Reference proteome</keyword>
<feature type="region of interest" description="Disordered" evidence="1">
    <location>
        <begin position="117"/>
        <end position="198"/>
    </location>
</feature>
<dbReference type="Proteomes" id="UP000198649">
    <property type="component" value="Unassembled WGS sequence"/>
</dbReference>
<evidence type="ECO:0000256" key="2">
    <source>
        <dbReference type="SAM" id="Phobius"/>
    </source>
</evidence>